<name>A0A375YGA1_MYCPF</name>
<gene>
    <name evidence="3" type="ORF">MPP7335_01880</name>
</gene>
<dbReference type="RefSeq" id="WP_237160879.1">
    <property type="nucleotide sequence ID" value="NZ_MVID01000024.1"/>
</dbReference>
<keyword evidence="4" id="KW-1185">Reference proteome</keyword>
<dbReference type="EMBL" id="UEGS01000001">
    <property type="protein sequence ID" value="SRX80141.1"/>
    <property type="molecule type" value="Genomic_DNA"/>
</dbReference>
<reference evidence="3 4" key="1">
    <citation type="submission" date="2018-05" db="EMBL/GenBank/DDBJ databases">
        <authorList>
            <consortium name="IHU Genomes"/>
        </authorList>
    </citation>
    <scope>NUCLEOTIDE SEQUENCE [LARGE SCALE GENOMIC DNA]</scope>
    <source>
        <strain evidence="3 4">P7335</strain>
    </source>
</reference>
<dbReference type="Pfam" id="PF05305">
    <property type="entry name" value="DUF732"/>
    <property type="match status" value="1"/>
</dbReference>
<organism evidence="3 4">
    <name type="scientific">Mycolicibacterium parafortuitum</name>
    <name type="common">Mycobacterium parafortuitum</name>
    <dbReference type="NCBI Taxonomy" id="39692"/>
    <lineage>
        <taxon>Bacteria</taxon>
        <taxon>Bacillati</taxon>
        <taxon>Actinomycetota</taxon>
        <taxon>Actinomycetes</taxon>
        <taxon>Mycobacteriales</taxon>
        <taxon>Mycobacteriaceae</taxon>
        <taxon>Mycolicibacterium</taxon>
    </lineage>
</organism>
<sequence length="102" mass="10656">MKISTMLGTIAGLAVTTAVGLAAPAGAAPQDAAFLNRLQQVGITVFNSYTTIQGAYAICRELDLGTPHSRVVALVLAANSDLDWESAADYVVLANMTYCPPR</sequence>
<evidence type="ECO:0000313" key="3">
    <source>
        <dbReference type="EMBL" id="SRX80141.1"/>
    </source>
</evidence>
<dbReference type="InterPro" id="IPR007969">
    <property type="entry name" value="DUF732"/>
</dbReference>
<dbReference type="AlphaFoldDB" id="A0A375YGA1"/>
<protein>
    <recommendedName>
        <fullName evidence="2">DUF732 domain-containing protein</fullName>
    </recommendedName>
</protein>
<evidence type="ECO:0000256" key="1">
    <source>
        <dbReference type="SAM" id="SignalP"/>
    </source>
</evidence>
<evidence type="ECO:0000313" key="4">
    <source>
        <dbReference type="Proteomes" id="UP000252008"/>
    </source>
</evidence>
<proteinExistence type="predicted"/>
<feature type="domain" description="DUF732" evidence="2">
    <location>
        <begin position="30"/>
        <end position="100"/>
    </location>
</feature>
<feature type="signal peptide" evidence="1">
    <location>
        <begin position="1"/>
        <end position="27"/>
    </location>
</feature>
<accession>A0A375YGA1</accession>
<keyword evidence="1" id="KW-0732">Signal</keyword>
<evidence type="ECO:0000259" key="2">
    <source>
        <dbReference type="Pfam" id="PF05305"/>
    </source>
</evidence>
<dbReference type="Proteomes" id="UP000252008">
    <property type="component" value="Unassembled WGS sequence"/>
</dbReference>
<feature type="chain" id="PRO_5017060250" description="DUF732 domain-containing protein" evidence="1">
    <location>
        <begin position="28"/>
        <end position="102"/>
    </location>
</feature>